<evidence type="ECO:0000313" key="3">
    <source>
        <dbReference type="Proteomes" id="UP000008743"/>
    </source>
</evidence>
<dbReference type="Proteomes" id="UP000008743">
    <property type="component" value="Unassembled WGS sequence"/>
</dbReference>
<feature type="region of interest" description="Disordered" evidence="1">
    <location>
        <begin position="1"/>
        <end position="20"/>
    </location>
</feature>
<feature type="compositionally biased region" description="Basic and acidic residues" evidence="1">
    <location>
        <begin position="172"/>
        <end position="183"/>
    </location>
</feature>
<feature type="compositionally biased region" description="Basic and acidic residues" evidence="1">
    <location>
        <begin position="264"/>
        <end position="279"/>
    </location>
</feature>
<sequence>MTRNQHKKFGHKGGGRRTLPSLVSVSSLVPIKKCSKRGLHPPHVAVEHTKNAKTFSAIDVQILLTLSVGRTRVARRLLFGWGSQSSDAGKTASKRGQTGGEFEHKHQRSRCKRNDRDRRQPVRAVPAVNRRQVSERKAHEQGMGCAERQRHRAQLGLHKVPLAPGEAGADSGLRRDGHADQQGECKQTGKHCALVLGALARLDVRPVDEQRRGHHGSDSVQRSRAKAENTQRLACAQPGIEPVGKRLLGRVGNELAQCSHNAGAKREREKREGMPRNDNVELEEEQVLPSWGSASGGGKVHVANSHVNVGKHKQDETCPQGRVPFVEELQGSTLNLTRSNQRACIDGAHADCQHEAGHDVLGPRVVAAHEDAIVHTLASALCERERRDSVECLDDVDAWHHALESLGVRKHVLVLFLDAINNVVVGRRGNLDFLVSQQAVCALGESVVASLVAVSDGVLAR</sequence>
<reference evidence="3" key="1">
    <citation type="submission" date="2011-02" db="EMBL/GenBank/DDBJ databases">
        <title>The Genome Sequence of Capsaspora owczarzaki ATCC 30864.</title>
        <authorList>
            <person name="Russ C."/>
            <person name="Cuomo C."/>
            <person name="Burger G."/>
            <person name="Gray M.W."/>
            <person name="Holland P.W.H."/>
            <person name="King N."/>
            <person name="Lang F.B.F."/>
            <person name="Roger A.J."/>
            <person name="Ruiz-Trillo I."/>
            <person name="Young S.K."/>
            <person name="Zeng Q."/>
            <person name="Gargeya S."/>
            <person name="Alvarado L."/>
            <person name="Berlin A."/>
            <person name="Chapman S.B."/>
            <person name="Chen Z."/>
            <person name="Freedman E."/>
            <person name="Gellesch M."/>
            <person name="Goldberg J."/>
            <person name="Griggs A."/>
            <person name="Gujja S."/>
            <person name="Heilman E."/>
            <person name="Heiman D."/>
            <person name="Howarth C."/>
            <person name="Mehta T."/>
            <person name="Neiman D."/>
            <person name="Pearson M."/>
            <person name="Roberts A."/>
            <person name="Saif S."/>
            <person name="Shea T."/>
            <person name="Shenoy N."/>
            <person name="Sisk P."/>
            <person name="Stolte C."/>
            <person name="Sykes S."/>
            <person name="White J."/>
            <person name="Yandava C."/>
            <person name="Haas B."/>
            <person name="Nusbaum C."/>
            <person name="Birren B."/>
        </authorList>
    </citation>
    <scope>NUCLEOTIDE SEQUENCE</scope>
    <source>
        <strain evidence="3">ATCC 30864</strain>
    </source>
</reference>
<evidence type="ECO:0000256" key="1">
    <source>
        <dbReference type="SAM" id="MobiDB-lite"/>
    </source>
</evidence>
<dbReference type="AlphaFoldDB" id="A0A0D2WX73"/>
<feature type="region of interest" description="Disordered" evidence="1">
    <location>
        <begin position="206"/>
        <end position="230"/>
    </location>
</feature>
<organism evidence="2 3">
    <name type="scientific">Capsaspora owczarzaki (strain ATCC 30864)</name>
    <dbReference type="NCBI Taxonomy" id="595528"/>
    <lineage>
        <taxon>Eukaryota</taxon>
        <taxon>Filasterea</taxon>
        <taxon>Capsaspora</taxon>
    </lineage>
</organism>
<gene>
    <name evidence="2" type="ORF">CAOG_010116</name>
</gene>
<dbReference type="InParanoid" id="A0A0D2WX73"/>
<feature type="compositionally biased region" description="Basic residues" evidence="1">
    <location>
        <begin position="1"/>
        <end position="15"/>
    </location>
</feature>
<proteinExistence type="predicted"/>
<dbReference type="EMBL" id="KE346374">
    <property type="protein sequence ID" value="KJE97348.1"/>
    <property type="molecule type" value="Genomic_DNA"/>
</dbReference>
<protein>
    <submittedName>
        <fullName evidence="2">Uncharacterized protein</fullName>
    </submittedName>
</protein>
<accession>A0A0D2WX73</accession>
<feature type="compositionally biased region" description="Polar residues" evidence="1">
    <location>
        <begin position="218"/>
        <end position="230"/>
    </location>
</feature>
<evidence type="ECO:0000313" key="2">
    <source>
        <dbReference type="EMBL" id="KJE97348.1"/>
    </source>
</evidence>
<feature type="region of interest" description="Disordered" evidence="1">
    <location>
        <begin position="259"/>
        <end position="283"/>
    </location>
</feature>
<feature type="compositionally biased region" description="Basic and acidic residues" evidence="1">
    <location>
        <begin position="206"/>
        <end position="217"/>
    </location>
</feature>
<feature type="region of interest" description="Disordered" evidence="1">
    <location>
        <begin position="84"/>
        <end position="150"/>
    </location>
</feature>
<feature type="region of interest" description="Disordered" evidence="1">
    <location>
        <begin position="162"/>
        <end position="185"/>
    </location>
</feature>
<name>A0A0D2WX73_CAPO3</name>
<keyword evidence="3" id="KW-1185">Reference proteome</keyword>